<dbReference type="InterPro" id="IPR025459">
    <property type="entry name" value="DUF4279"/>
</dbReference>
<reference evidence="3" key="1">
    <citation type="submission" date="2023-07" db="EMBL/GenBank/DDBJ databases">
        <title>30 novel species of actinomycetes from the DSMZ collection.</title>
        <authorList>
            <person name="Nouioui I."/>
        </authorList>
    </citation>
    <scope>NUCLEOTIDE SEQUENCE [LARGE SCALE GENOMIC DNA]</scope>
    <source>
        <strain evidence="3">DSM 41886</strain>
    </source>
</reference>
<accession>A0ABU2S2Z1</accession>
<feature type="region of interest" description="Disordered" evidence="1">
    <location>
        <begin position="137"/>
        <end position="156"/>
    </location>
</feature>
<dbReference type="Proteomes" id="UP001183615">
    <property type="component" value="Unassembled WGS sequence"/>
</dbReference>
<evidence type="ECO:0000313" key="2">
    <source>
        <dbReference type="EMBL" id="MDT0443366.1"/>
    </source>
</evidence>
<keyword evidence="3" id="KW-1185">Reference proteome</keyword>
<evidence type="ECO:0000256" key="1">
    <source>
        <dbReference type="SAM" id="MobiDB-lite"/>
    </source>
</evidence>
<comment type="caution">
    <text evidence="2">The sequence shown here is derived from an EMBL/GenBank/DDBJ whole genome shotgun (WGS) entry which is preliminary data.</text>
</comment>
<evidence type="ECO:0008006" key="4">
    <source>
        <dbReference type="Google" id="ProtNLM"/>
    </source>
</evidence>
<protein>
    <recommendedName>
        <fullName evidence="4">DUF4279 domain-containing protein</fullName>
    </recommendedName>
</protein>
<organism evidence="2 3">
    <name type="scientific">Streptomyces johnsoniae</name>
    <dbReference type="NCBI Taxonomy" id="3075532"/>
    <lineage>
        <taxon>Bacteria</taxon>
        <taxon>Bacillati</taxon>
        <taxon>Actinomycetota</taxon>
        <taxon>Actinomycetes</taxon>
        <taxon>Kitasatosporales</taxon>
        <taxon>Streptomycetaceae</taxon>
        <taxon>Streptomyces</taxon>
    </lineage>
</organism>
<sequence length="156" mass="16102">MAGSTAHGADHWESLTATLLITKSDLNPDDLTQRLGTPPDFSRSADADAGARFRGGVGCWALRTAGDDVPGALGALLPRVAPLTGELAALRAEGHRVQINVAGGVDRGRRLTVPAEILARVAGLGLPLSFTTESAADNGTEEFLDSLARPAPPART</sequence>
<proteinExistence type="predicted"/>
<dbReference type="RefSeq" id="WP_311617732.1">
    <property type="nucleotide sequence ID" value="NZ_JAVREV010000006.1"/>
</dbReference>
<feature type="region of interest" description="Disordered" evidence="1">
    <location>
        <begin position="28"/>
        <end position="47"/>
    </location>
</feature>
<dbReference type="Pfam" id="PF14106">
    <property type="entry name" value="DUF4279"/>
    <property type="match status" value="1"/>
</dbReference>
<name>A0ABU2S2Z1_9ACTN</name>
<evidence type="ECO:0000313" key="3">
    <source>
        <dbReference type="Proteomes" id="UP001183615"/>
    </source>
</evidence>
<dbReference type="EMBL" id="JAVREV010000006">
    <property type="protein sequence ID" value="MDT0443366.1"/>
    <property type="molecule type" value="Genomic_DNA"/>
</dbReference>
<gene>
    <name evidence="2" type="ORF">RM779_12265</name>
</gene>